<dbReference type="PROSITE" id="PS51257">
    <property type="entry name" value="PROKAR_LIPOPROTEIN"/>
    <property type="match status" value="1"/>
</dbReference>
<dbReference type="InterPro" id="IPR000917">
    <property type="entry name" value="Sulfatase_N"/>
</dbReference>
<keyword evidence="7" id="KW-1185">Reference proteome</keyword>
<proteinExistence type="inferred from homology"/>
<feature type="domain" description="Sulfatase N-terminal" evidence="5">
    <location>
        <begin position="33"/>
        <end position="389"/>
    </location>
</feature>
<organism evidence="6 7">
    <name type="scientific">Flagellimonas algicola</name>
    <dbReference type="NCBI Taxonomy" id="2583815"/>
    <lineage>
        <taxon>Bacteria</taxon>
        <taxon>Pseudomonadati</taxon>
        <taxon>Bacteroidota</taxon>
        <taxon>Flavobacteriia</taxon>
        <taxon>Flavobacteriales</taxon>
        <taxon>Flavobacteriaceae</taxon>
        <taxon>Flagellimonas</taxon>
    </lineage>
</organism>
<dbReference type="PANTHER" id="PTHR42693:SF53">
    <property type="entry name" value="ENDO-4-O-SULFATASE"/>
    <property type="match status" value="1"/>
</dbReference>
<comment type="caution">
    <text evidence="6">The sequence shown here is derived from an EMBL/GenBank/DDBJ whole genome shotgun (WGS) entry which is preliminary data.</text>
</comment>
<dbReference type="SUPFAM" id="SSF53649">
    <property type="entry name" value="Alkaline phosphatase-like"/>
    <property type="match status" value="1"/>
</dbReference>
<evidence type="ECO:0000256" key="1">
    <source>
        <dbReference type="ARBA" id="ARBA00008779"/>
    </source>
</evidence>
<evidence type="ECO:0000313" key="6">
    <source>
        <dbReference type="EMBL" id="TMU54393.1"/>
    </source>
</evidence>
<evidence type="ECO:0000256" key="3">
    <source>
        <dbReference type="ARBA" id="ARBA00022801"/>
    </source>
</evidence>
<dbReference type="Proteomes" id="UP000751614">
    <property type="component" value="Unassembled WGS sequence"/>
</dbReference>
<keyword evidence="3" id="KW-0378">Hydrolase</keyword>
<evidence type="ECO:0000256" key="2">
    <source>
        <dbReference type="ARBA" id="ARBA00022723"/>
    </source>
</evidence>
<name>A0ABY2WI61_9FLAO</name>
<dbReference type="CDD" id="cd16143">
    <property type="entry name" value="ARS_like"/>
    <property type="match status" value="1"/>
</dbReference>
<dbReference type="Pfam" id="PF00884">
    <property type="entry name" value="Sulfatase"/>
    <property type="match status" value="1"/>
</dbReference>
<comment type="similarity">
    <text evidence="1">Belongs to the sulfatase family.</text>
</comment>
<dbReference type="PROSITE" id="PS00523">
    <property type="entry name" value="SULFATASE_1"/>
    <property type="match status" value="1"/>
</dbReference>
<gene>
    <name evidence="6" type="ORF">FGG15_09215</name>
</gene>
<dbReference type="PROSITE" id="PS00149">
    <property type="entry name" value="SULFATASE_2"/>
    <property type="match status" value="1"/>
</dbReference>
<evidence type="ECO:0000313" key="7">
    <source>
        <dbReference type="Proteomes" id="UP000751614"/>
    </source>
</evidence>
<protein>
    <submittedName>
        <fullName evidence="6">Arylsulfatase</fullName>
    </submittedName>
</protein>
<dbReference type="InterPro" id="IPR017850">
    <property type="entry name" value="Alkaline_phosphatase_core_sf"/>
</dbReference>
<evidence type="ECO:0000259" key="5">
    <source>
        <dbReference type="Pfam" id="PF00884"/>
    </source>
</evidence>
<evidence type="ECO:0000256" key="4">
    <source>
        <dbReference type="ARBA" id="ARBA00022837"/>
    </source>
</evidence>
<dbReference type="Gene3D" id="3.40.720.10">
    <property type="entry name" value="Alkaline Phosphatase, subunit A"/>
    <property type="match status" value="1"/>
</dbReference>
<keyword evidence="4" id="KW-0106">Calcium</keyword>
<dbReference type="InterPro" id="IPR024607">
    <property type="entry name" value="Sulfatase_CS"/>
</dbReference>
<dbReference type="EMBL" id="VCNI01000002">
    <property type="protein sequence ID" value="TMU54393.1"/>
    <property type="molecule type" value="Genomic_DNA"/>
</dbReference>
<dbReference type="PANTHER" id="PTHR42693">
    <property type="entry name" value="ARYLSULFATASE FAMILY MEMBER"/>
    <property type="match status" value="1"/>
</dbReference>
<dbReference type="Gene3D" id="3.30.1120.10">
    <property type="match status" value="1"/>
</dbReference>
<keyword evidence="2" id="KW-0479">Metal-binding</keyword>
<accession>A0ABY2WI61</accession>
<dbReference type="RefSeq" id="WP_138835552.1">
    <property type="nucleotide sequence ID" value="NZ_VCNI01000002.1"/>
</dbReference>
<sequence length="527" mass="59393">MKNRPNLLLYLFLLVIVLSCTEKTEPKKPEQKPNIIFVLADDLGYGDISAFNENSKIKTPHLDMLAQEGMRFTDAHTSSAVCTPTRYGILTGRYNWRSELKQGVLIGASKALIPNTRTTVASVLKQSGYNTAFIGKWHLGWDWALKDPEQEPTTGWQDTTFINIDYTKPVKNTPNDLGFDYAYGHSGSLDMAPYVYVENGMATQVPDSTTVNTGKYSWWRKGPTSKDFIHEDVTPNFFRRGIKYVKKQAKKEKPFFLYLALPSPHTPILPTEEWQGKSGLNPYGDFMMMVDDYMGQLNAAIKEAGVEENTLIVFTSDNGCSPAADIDEMVEKGHYPSYVYRGHKADIFEGGHRVPYIVKWPAKVQKGTKMDQTICTTDFMATSAAIAGYQLKEDEGEDSYNLLPLLTQEAIEGDFREATVHHSINGSFAIRKGDWKLIMCPGSGGWSFPKPNDKEAVEDLPKIQLYDLKNDPTEAINLQASNPEKVEELKTLLTKYIQEGRSTPGLAQQNDGEDKNWEQLWWMDEAN</sequence>
<dbReference type="InterPro" id="IPR050738">
    <property type="entry name" value="Sulfatase"/>
</dbReference>
<reference evidence="6 7" key="1">
    <citation type="submission" date="2019-05" db="EMBL/GenBank/DDBJ databases">
        <title>Flagellimonas sp. AsT0115, sp. nov., isolated from a marine red algae, Asparagopsis taxiformis.</title>
        <authorList>
            <person name="Kim J."/>
            <person name="Jeong S.E."/>
            <person name="Jeon C.O."/>
        </authorList>
    </citation>
    <scope>NUCLEOTIDE SEQUENCE [LARGE SCALE GENOMIC DNA]</scope>
    <source>
        <strain evidence="6 7">AsT0115</strain>
    </source>
</reference>